<accession>W7EQB9</accession>
<dbReference type="PROSITE" id="PS50157">
    <property type="entry name" value="ZINC_FINGER_C2H2_2"/>
    <property type="match status" value="1"/>
</dbReference>
<dbReference type="Pfam" id="PF00096">
    <property type="entry name" value="zf-C2H2"/>
    <property type="match status" value="2"/>
</dbReference>
<sequence length="50" mass="6120">REHICSHCDKRFTKKYNLDSHLATHGENHRWECPRCEKTSARYSDFTRHM</sequence>
<dbReference type="GeneID" id="26257867"/>
<dbReference type="HOGENOM" id="CLU_3129640_0_0_1"/>
<dbReference type="Proteomes" id="UP000054337">
    <property type="component" value="Unassembled WGS sequence"/>
</dbReference>
<dbReference type="AlphaFoldDB" id="W7EQB9"/>
<proteinExistence type="predicted"/>
<dbReference type="InterPro" id="IPR036236">
    <property type="entry name" value="Znf_C2H2_sf"/>
</dbReference>
<keyword evidence="1" id="KW-0862">Zinc</keyword>
<evidence type="ECO:0000313" key="3">
    <source>
        <dbReference type="EMBL" id="EUN30266.1"/>
    </source>
</evidence>
<dbReference type="RefSeq" id="XP_014559891.1">
    <property type="nucleotide sequence ID" value="XM_014704405.1"/>
</dbReference>
<evidence type="ECO:0000256" key="1">
    <source>
        <dbReference type="PROSITE-ProRule" id="PRU00042"/>
    </source>
</evidence>
<keyword evidence="1" id="KW-0479">Metal-binding</keyword>
<protein>
    <recommendedName>
        <fullName evidence="2">C2H2-type domain-containing protein</fullName>
    </recommendedName>
</protein>
<feature type="non-terminal residue" evidence="3">
    <location>
        <position position="50"/>
    </location>
</feature>
<dbReference type="GO" id="GO:0008270">
    <property type="term" value="F:zinc ion binding"/>
    <property type="evidence" value="ECO:0007669"/>
    <property type="project" value="UniProtKB-KW"/>
</dbReference>
<dbReference type="SMART" id="SM00355">
    <property type="entry name" value="ZnF_C2H2"/>
    <property type="match status" value="2"/>
</dbReference>
<feature type="non-terminal residue" evidence="3">
    <location>
        <position position="1"/>
    </location>
</feature>
<dbReference type="InterPro" id="IPR013087">
    <property type="entry name" value="Znf_C2H2_type"/>
</dbReference>
<evidence type="ECO:0000313" key="4">
    <source>
        <dbReference type="Proteomes" id="UP000054337"/>
    </source>
</evidence>
<organism evidence="3 4">
    <name type="scientific">Bipolaris victoriae (strain FI3)</name>
    <name type="common">Victoria blight of oats agent</name>
    <name type="synonym">Cochliobolus victoriae</name>
    <dbReference type="NCBI Taxonomy" id="930091"/>
    <lineage>
        <taxon>Eukaryota</taxon>
        <taxon>Fungi</taxon>
        <taxon>Dikarya</taxon>
        <taxon>Ascomycota</taxon>
        <taxon>Pezizomycotina</taxon>
        <taxon>Dothideomycetes</taxon>
        <taxon>Pleosporomycetidae</taxon>
        <taxon>Pleosporales</taxon>
        <taxon>Pleosporineae</taxon>
        <taxon>Pleosporaceae</taxon>
        <taxon>Bipolaris</taxon>
    </lineage>
</organism>
<feature type="domain" description="C2H2-type" evidence="2">
    <location>
        <begin position="3"/>
        <end position="30"/>
    </location>
</feature>
<dbReference type="EMBL" id="KI968706">
    <property type="protein sequence ID" value="EUN30266.1"/>
    <property type="molecule type" value="Genomic_DNA"/>
</dbReference>
<keyword evidence="4" id="KW-1185">Reference proteome</keyword>
<dbReference type="Gene3D" id="3.30.160.60">
    <property type="entry name" value="Classic Zinc Finger"/>
    <property type="match status" value="1"/>
</dbReference>
<dbReference type="SUPFAM" id="SSF57667">
    <property type="entry name" value="beta-beta-alpha zinc fingers"/>
    <property type="match status" value="1"/>
</dbReference>
<evidence type="ECO:0000259" key="2">
    <source>
        <dbReference type="PROSITE" id="PS50157"/>
    </source>
</evidence>
<gene>
    <name evidence="3" type="ORF">COCVIDRAFT_81090</name>
</gene>
<keyword evidence="1" id="KW-0863">Zinc-finger</keyword>
<reference evidence="3 4" key="1">
    <citation type="journal article" date="2013" name="PLoS Genet.">
        <title>Comparative genome structure, secondary metabolite, and effector coding capacity across Cochliobolus pathogens.</title>
        <authorList>
            <person name="Condon B.J."/>
            <person name="Leng Y."/>
            <person name="Wu D."/>
            <person name="Bushley K.E."/>
            <person name="Ohm R.A."/>
            <person name="Otillar R."/>
            <person name="Martin J."/>
            <person name="Schackwitz W."/>
            <person name="Grimwood J."/>
            <person name="MohdZainudin N."/>
            <person name="Xue C."/>
            <person name="Wang R."/>
            <person name="Manning V.A."/>
            <person name="Dhillon B."/>
            <person name="Tu Z.J."/>
            <person name="Steffenson B.J."/>
            <person name="Salamov A."/>
            <person name="Sun H."/>
            <person name="Lowry S."/>
            <person name="LaButti K."/>
            <person name="Han J."/>
            <person name="Copeland A."/>
            <person name="Lindquist E."/>
            <person name="Barry K."/>
            <person name="Schmutz J."/>
            <person name="Baker S.E."/>
            <person name="Ciuffetti L.M."/>
            <person name="Grigoriev I.V."/>
            <person name="Zhong S."/>
            <person name="Turgeon B.G."/>
        </authorList>
    </citation>
    <scope>NUCLEOTIDE SEQUENCE [LARGE SCALE GENOMIC DNA]</scope>
    <source>
        <strain evidence="3 4">FI3</strain>
    </source>
</reference>
<dbReference type="FunFam" id="3.30.160.60:FF:000630">
    <property type="entry name" value="Zinc finger protein 180"/>
    <property type="match status" value="1"/>
</dbReference>
<name>W7EQB9_BIPV3</name>
<dbReference type="PROSITE" id="PS00028">
    <property type="entry name" value="ZINC_FINGER_C2H2_1"/>
    <property type="match status" value="1"/>
</dbReference>